<evidence type="ECO:0000256" key="1">
    <source>
        <dbReference type="SAM" id="Coils"/>
    </source>
</evidence>
<protein>
    <submittedName>
        <fullName evidence="2">Uncharacterized protein</fullName>
    </submittedName>
</protein>
<name>A0A455UBT4_9GAMM</name>
<feature type="coiled-coil region" evidence="1">
    <location>
        <begin position="37"/>
        <end position="75"/>
    </location>
</feature>
<sequence length="121" mass="14013">MDQKYPQPLSPEALRKAARDSLCHELTDVSNWTGEDIQSLVSELELHQEELRIQNEELLQTRDRLDNAREMAQKSYRDLFELAPMGILPWTPKDASRRPTEPLSNCLTRAPTWLAVYYLAS</sequence>
<dbReference type="Proteomes" id="UP000320231">
    <property type="component" value="Chromosome"/>
</dbReference>
<gene>
    <name evidence="2" type="ORF">HSBAA_33270</name>
</gene>
<accession>A0A455UBT4</accession>
<dbReference type="EMBL" id="AP019514">
    <property type="protein sequence ID" value="BBI62021.1"/>
    <property type="molecule type" value="Genomic_DNA"/>
</dbReference>
<reference evidence="2 3" key="1">
    <citation type="journal article" date="2019" name="Microbiol. Resour. Announc.">
        <title>Complete Genome Sequence of Halomonas sulfidaeris Strain Esulfide1 Isolated from a Metal Sulfide Rock at a Depth of 2,200 Meters, Obtained Using Nanopore Sequencing.</title>
        <authorList>
            <person name="Saito M."/>
            <person name="Nishigata A."/>
            <person name="Galipon J."/>
            <person name="Arakawa K."/>
        </authorList>
    </citation>
    <scope>NUCLEOTIDE SEQUENCE [LARGE SCALE GENOMIC DNA]</scope>
    <source>
        <strain evidence="2 3">ATCC BAA-803</strain>
    </source>
</reference>
<keyword evidence="1" id="KW-0175">Coiled coil</keyword>
<evidence type="ECO:0000313" key="2">
    <source>
        <dbReference type="EMBL" id="BBI62021.1"/>
    </source>
</evidence>
<organism evidence="2 3">
    <name type="scientific">Vreelandella sulfidaeris</name>
    <dbReference type="NCBI Taxonomy" id="115553"/>
    <lineage>
        <taxon>Bacteria</taxon>
        <taxon>Pseudomonadati</taxon>
        <taxon>Pseudomonadota</taxon>
        <taxon>Gammaproteobacteria</taxon>
        <taxon>Oceanospirillales</taxon>
        <taxon>Halomonadaceae</taxon>
        <taxon>Vreelandella</taxon>
    </lineage>
</organism>
<evidence type="ECO:0000313" key="3">
    <source>
        <dbReference type="Proteomes" id="UP000320231"/>
    </source>
</evidence>
<dbReference type="KEGG" id="hsr:HSBAA_33270"/>
<proteinExistence type="predicted"/>
<dbReference type="AlphaFoldDB" id="A0A455UBT4"/>